<gene>
    <name evidence="1" type="ORF">ACHAWO_000014</name>
</gene>
<protein>
    <submittedName>
        <fullName evidence="1">Uncharacterized protein</fullName>
    </submittedName>
</protein>
<name>A0ABD3QIZ4_9STRA</name>
<reference evidence="1 2" key="1">
    <citation type="submission" date="2024-10" db="EMBL/GenBank/DDBJ databases">
        <title>Updated reference genomes for cyclostephanoid diatoms.</title>
        <authorList>
            <person name="Roberts W.R."/>
            <person name="Alverson A.J."/>
        </authorList>
    </citation>
    <scope>NUCLEOTIDE SEQUENCE [LARGE SCALE GENOMIC DNA]</scope>
    <source>
        <strain evidence="1 2">AJA010-31</strain>
    </source>
</reference>
<organism evidence="1 2">
    <name type="scientific">Cyclotella atomus</name>
    <dbReference type="NCBI Taxonomy" id="382360"/>
    <lineage>
        <taxon>Eukaryota</taxon>
        <taxon>Sar</taxon>
        <taxon>Stramenopiles</taxon>
        <taxon>Ochrophyta</taxon>
        <taxon>Bacillariophyta</taxon>
        <taxon>Coscinodiscophyceae</taxon>
        <taxon>Thalassiosirophycidae</taxon>
        <taxon>Stephanodiscales</taxon>
        <taxon>Stephanodiscaceae</taxon>
        <taxon>Cyclotella</taxon>
    </lineage>
</organism>
<dbReference type="AlphaFoldDB" id="A0ABD3QIZ4"/>
<comment type="caution">
    <text evidence="1">The sequence shown here is derived from an EMBL/GenBank/DDBJ whole genome shotgun (WGS) entry which is preliminary data.</text>
</comment>
<evidence type="ECO:0000313" key="1">
    <source>
        <dbReference type="EMBL" id="KAL3799903.1"/>
    </source>
</evidence>
<evidence type="ECO:0000313" key="2">
    <source>
        <dbReference type="Proteomes" id="UP001530400"/>
    </source>
</evidence>
<accession>A0ABD3QIZ4</accession>
<proteinExistence type="predicted"/>
<dbReference type="EMBL" id="JALLPJ020000174">
    <property type="protein sequence ID" value="KAL3799903.1"/>
    <property type="molecule type" value="Genomic_DNA"/>
</dbReference>
<keyword evidence="2" id="KW-1185">Reference proteome</keyword>
<sequence length="278" mass="31169">MQTKDAVIDIGEDEALIYNSHQSRSYSPLRCHRSTSSLKKSSFAKLACTLFLFGCIAYTINHGSFANDAHHVNHKGSALNEPINKAAAPIFLFGHSTGHSGTGTFHQSLLEPGCPWNSTIDEFEYLAEGERKWGYDEDCKLVKEHLIPHLFDVIEGANGPIAYVDMGHFHNRGRTLECLAKVLKQQSTFIHIRRNRYSIARSFTDSMARLAASYPEMKITPCIAKNVIHGQEYGHPHMSTCPRSTENAGPVDLPLADEAWDELSTWQQFLWYADEIGT</sequence>
<dbReference type="Proteomes" id="UP001530400">
    <property type="component" value="Unassembled WGS sequence"/>
</dbReference>